<dbReference type="SUPFAM" id="SSF55729">
    <property type="entry name" value="Acyl-CoA N-acyltransferases (Nat)"/>
    <property type="match status" value="1"/>
</dbReference>
<dbReference type="Pfam" id="PF13302">
    <property type="entry name" value="Acetyltransf_3"/>
    <property type="match status" value="1"/>
</dbReference>
<organism evidence="2 3">
    <name type="scientific">Paenibacillus cisolokensis</name>
    <dbReference type="NCBI Taxonomy" id="1658519"/>
    <lineage>
        <taxon>Bacteria</taxon>
        <taxon>Bacillati</taxon>
        <taxon>Bacillota</taxon>
        <taxon>Bacilli</taxon>
        <taxon>Bacillales</taxon>
        <taxon>Paenibacillaceae</taxon>
        <taxon>Paenibacillus</taxon>
    </lineage>
</organism>
<name>A0ABQ4N8P3_9BACL</name>
<dbReference type="InterPro" id="IPR000182">
    <property type="entry name" value="GNAT_dom"/>
</dbReference>
<protein>
    <submittedName>
        <fullName evidence="2">Acetyltransferase</fullName>
    </submittedName>
</protein>
<evidence type="ECO:0000313" key="3">
    <source>
        <dbReference type="Proteomes" id="UP000680304"/>
    </source>
</evidence>
<dbReference type="CDD" id="cd04301">
    <property type="entry name" value="NAT_SF"/>
    <property type="match status" value="1"/>
</dbReference>
<proteinExistence type="predicted"/>
<keyword evidence="3" id="KW-1185">Reference proteome</keyword>
<dbReference type="Gene3D" id="3.40.630.30">
    <property type="match status" value="1"/>
</dbReference>
<dbReference type="PROSITE" id="PS51186">
    <property type="entry name" value="GNAT"/>
    <property type="match status" value="1"/>
</dbReference>
<dbReference type="EMBL" id="BOVJ01000098">
    <property type="protein sequence ID" value="GIQ64535.1"/>
    <property type="molecule type" value="Genomic_DNA"/>
</dbReference>
<comment type="caution">
    <text evidence="2">The sequence shown here is derived from an EMBL/GenBank/DDBJ whole genome shotgun (WGS) entry which is preliminary data.</text>
</comment>
<sequence>MSGYELVEPSMEYRDEYLDMIREWMETGENMVPFVLKFDCADFDAFLRELHRLKTGSDLGSGKVNSSTYWLVNADRRVLGAVNIRHTLNEQLLTIGGHIGYGIRPSERRKGHATRLLALALRKARGLGISKALVTCDKENVGSAKTILNNGGVLDSEDTVKGTVIQRYWIETGEAEADADDR</sequence>
<gene>
    <name evidence="2" type="ORF">PACILC2_31030</name>
</gene>
<dbReference type="Proteomes" id="UP000680304">
    <property type="component" value="Unassembled WGS sequence"/>
</dbReference>
<evidence type="ECO:0000259" key="1">
    <source>
        <dbReference type="PROSITE" id="PS51186"/>
    </source>
</evidence>
<reference evidence="2 3" key="1">
    <citation type="submission" date="2021-04" db="EMBL/GenBank/DDBJ databases">
        <title>Draft genome sequence of Paenibacillus cisolokensis, LC2-13A.</title>
        <authorList>
            <person name="Uke A."/>
            <person name="Chhe C."/>
            <person name="Baramee S."/>
            <person name="Kosugi A."/>
        </authorList>
    </citation>
    <scope>NUCLEOTIDE SEQUENCE [LARGE SCALE GENOMIC DNA]</scope>
    <source>
        <strain evidence="2 3">LC2-13A</strain>
    </source>
</reference>
<dbReference type="InterPro" id="IPR016181">
    <property type="entry name" value="Acyl_CoA_acyltransferase"/>
</dbReference>
<evidence type="ECO:0000313" key="2">
    <source>
        <dbReference type="EMBL" id="GIQ64535.1"/>
    </source>
</evidence>
<accession>A0ABQ4N8P3</accession>
<dbReference type="PANTHER" id="PTHR39173">
    <property type="entry name" value="ACETYLTRANSFERASE"/>
    <property type="match status" value="1"/>
</dbReference>
<feature type="domain" description="N-acetyltransferase" evidence="1">
    <location>
        <begin position="11"/>
        <end position="171"/>
    </location>
</feature>
<dbReference type="PANTHER" id="PTHR39173:SF1">
    <property type="entry name" value="ACETYLTRANSFERASE"/>
    <property type="match status" value="1"/>
</dbReference>